<proteinExistence type="predicted"/>
<protein>
    <submittedName>
        <fullName evidence="1">Putative secreted protein</fullName>
    </submittedName>
</protein>
<evidence type="ECO:0000313" key="1">
    <source>
        <dbReference type="EMBL" id="MBW72218.1"/>
    </source>
</evidence>
<organism evidence="1">
    <name type="scientific">Anopheles darlingi</name>
    <name type="common">Mosquito</name>
    <dbReference type="NCBI Taxonomy" id="43151"/>
    <lineage>
        <taxon>Eukaryota</taxon>
        <taxon>Metazoa</taxon>
        <taxon>Ecdysozoa</taxon>
        <taxon>Arthropoda</taxon>
        <taxon>Hexapoda</taxon>
        <taxon>Insecta</taxon>
        <taxon>Pterygota</taxon>
        <taxon>Neoptera</taxon>
        <taxon>Endopterygota</taxon>
        <taxon>Diptera</taxon>
        <taxon>Nematocera</taxon>
        <taxon>Culicoidea</taxon>
        <taxon>Culicidae</taxon>
        <taxon>Anophelinae</taxon>
        <taxon>Anopheles</taxon>
    </lineage>
</organism>
<dbReference type="AlphaFoldDB" id="A0A2M4D562"/>
<dbReference type="EMBL" id="GGFL01008040">
    <property type="protein sequence ID" value="MBW72218.1"/>
    <property type="molecule type" value="Transcribed_RNA"/>
</dbReference>
<accession>A0A2M4D562</accession>
<name>A0A2M4D562_ANODA</name>
<reference evidence="1" key="1">
    <citation type="submission" date="2018-01" db="EMBL/GenBank/DDBJ databases">
        <title>An insight into the sialome of Amazonian anophelines.</title>
        <authorList>
            <person name="Ribeiro J.M."/>
            <person name="Scarpassa V."/>
            <person name="Calvo E."/>
        </authorList>
    </citation>
    <scope>NUCLEOTIDE SEQUENCE</scope>
</reference>
<sequence length="115" mass="12413">MAFALWASGSLHCTVVFAVVAVVAGAAVVNTLVDSSVVIGAERILYGTKFLSSLLLLSRLDARSLDVSCHASIGTLQRRILWRGMGTNGRFAGYILSNKGAIFRELTTYLREIVH</sequence>